<accession>A0A5M3VWK5</accession>
<name>A0A5M3VWK5_9ACTN</name>
<dbReference type="InterPro" id="IPR013517">
    <property type="entry name" value="FG-GAP"/>
</dbReference>
<keyword evidence="3" id="KW-0325">Glycoprotein</keyword>
<sequence length="420" mass="42889">MPVVAVAIGLALVALFLLRDPAVPVPVAQPAAEPRPVGLNSADSSAVGCDGRNVLAGDARSLWLIGVRRARIVTPARPIALMVANLDEDRCPDVIAGLADATVMIIWGTKHGQAQTRILRPPPGRGASDFGRSLSAYRNILAVGAPNDDDPGAPASGAVYLYAFAGREPADFQRISQNTPGVAGNSESGDHFGWSLAAGRSPERPGAVLAVGVPDENTDGAEAENGVGVKSAGAMVLLINPLADARRSRKYTYAQGAVPGARYGYALAAGNLDEDSYLLVGAPGADAVDVIKTDGHRPLEVQNTLFPPKPGVGFGTAVAISDGRAIVGMPQAEDGRGAISVGGTNPKTPATLLTAPDGRPGDRFGTTVTITANLKITVGAPGAAAVTLYDLDTLAPLNQLTTPPDTAGFGGILGHHAPPW</sequence>
<evidence type="ECO:0000313" key="4">
    <source>
        <dbReference type="EMBL" id="GES00876.1"/>
    </source>
</evidence>
<keyword evidence="5" id="KW-1185">Reference proteome</keyword>
<comment type="caution">
    <text evidence="4">The sequence shown here is derived from an EMBL/GenBank/DDBJ whole genome shotgun (WGS) entry which is preliminary data.</text>
</comment>
<organism evidence="4 5">
    <name type="scientific">Acrocarpospora corrugata</name>
    <dbReference type="NCBI Taxonomy" id="35763"/>
    <lineage>
        <taxon>Bacteria</taxon>
        <taxon>Bacillati</taxon>
        <taxon>Actinomycetota</taxon>
        <taxon>Actinomycetes</taxon>
        <taxon>Streptosporangiales</taxon>
        <taxon>Streptosporangiaceae</taxon>
        <taxon>Acrocarpospora</taxon>
    </lineage>
</organism>
<reference evidence="4 5" key="1">
    <citation type="submission" date="2019-10" db="EMBL/GenBank/DDBJ databases">
        <title>Whole genome shotgun sequence of Acrocarpospora corrugata NBRC 13972.</title>
        <authorList>
            <person name="Ichikawa N."/>
            <person name="Kimura A."/>
            <person name="Kitahashi Y."/>
            <person name="Komaki H."/>
            <person name="Oguchi A."/>
        </authorList>
    </citation>
    <scope>NUCLEOTIDE SEQUENCE [LARGE SCALE GENOMIC DNA]</scope>
    <source>
        <strain evidence="4 5">NBRC 13972</strain>
    </source>
</reference>
<evidence type="ECO:0000256" key="1">
    <source>
        <dbReference type="ARBA" id="ARBA00022729"/>
    </source>
</evidence>
<dbReference type="Proteomes" id="UP000334990">
    <property type="component" value="Unassembled WGS sequence"/>
</dbReference>
<evidence type="ECO:0000256" key="3">
    <source>
        <dbReference type="ARBA" id="ARBA00023180"/>
    </source>
</evidence>
<dbReference type="EMBL" id="BLAD01000047">
    <property type="protein sequence ID" value="GES00876.1"/>
    <property type="molecule type" value="Genomic_DNA"/>
</dbReference>
<dbReference type="PANTHER" id="PTHR36220:SF1">
    <property type="entry name" value="GAMMA TUBULIN COMPLEX COMPONENT C-TERMINAL DOMAIN-CONTAINING PROTEIN"/>
    <property type="match status" value="1"/>
</dbReference>
<dbReference type="InterPro" id="IPR028994">
    <property type="entry name" value="Integrin_alpha_N"/>
</dbReference>
<keyword evidence="2" id="KW-0677">Repeat</keyword>
<dbReference type="InterPro" id="IPR013519">
    <property type="entry name" value="Int_alpha_beta-p"/>
</dbReference>
<dbReference type="SMART" id="SM00191">
    <property type="entry name" value="Int_alpha"/>
    <property type="match status" value="3"/>
</dbReference>
<protein>
    <submittedName>
        <fullName evidence="4">Uncharacterized protein</fullName>
    </submittedName>
</protein>
<proteinExistence type="predicted"/>
<evidence type="ECO:0000256" key="2">
    <source>
        <dbReference type="ARBA" id="ARBA00022737"/>
    </source>
</evidence>
<dbReference type="AlphaFoldDB" id="A0A5M3VWK5"/>
<dbReference type="PANTHER" id="PTHR36220">
    <property type="entry name" value="UNNAMED PRODUCT"/>
    <property type="match status" value="1"/>
</dbReference>
<dbReference type="Pfam" id="PF14312">
    <property type="entry name" value="FG-GAP_2"/>
    <property type="match status" value="2"/>
</dbReference>
<dbReference type="SUPFAM" id="SSF69318">
    <property type="entry name" value="Integrin alpha N-terminal domain"/>
    <property type="match status" value="1"/>
</dbReference>
<evidence type="ECO:0000313" key="5">
    <source>
        <dbReference type="Proteomes" id="UP000334990"/>
    </source>
</evidence>
<gene>
    <name evidence="4" type="ORF">Acor_29400</name>
</gene>
<keyword evidence="1" id="KW-0732">Signal</keyword>
<dbReference type="Gene3D" id="2.130.10.130">
    <property type="entry name" value="Integrin alpha, N-terminal"/>
    <property type="match status" value="2"/>
</dbReference>